<dbReference type="Proteomes" id="UP000007305">
    <property type="component" value="Chromosome 7"/>
</dbReference>
<evidence type="ECO:0000256" key="1">
    <source>
        <dbReference type="SAM" id="Coils"/>
    </source>
</evidence>
<reference evidence="4" key="1">
    <citation type="submission" date="2015-12" db="EMBL/GenBank/DDBJ databases">
        <title>Update maize B73 reference genome by single molecule sequencing technologies.</title>
        <authorList>
            <consortium name="Maize Genome Sequencing Project"/>
            <person name="Ware D."/>
        </authorList>
    </citation>
    <scope>NUCLEOTIDE SEQUENCE [LARGE SCALE GENOMIC DNA]</scope>
    <source>
        <strain evidence="4">cv. B73</strain>
    </source>
</reference>
<keyword evidence="4" id="KW-1185">Reference proteome</keyword>
<evidence type="ECO:0008006" key="5">
    <source>
        <dbReference type="Google" id="ProtNLM"/>
    </source>
</evidence>
<name>A0A804QAS2_MAIZE</name>
<dbReference type="Pfam" id="PF03004">
    <property type="entry name" value="Transposase_24"/>
    <property type="match status" value="1"/>
</dbReference>
<feature type="coiled-coil region" evidence="1">
    <location>
        <begin position="475"/>
        <end position="509"/>
    </location>
</feature>
<reference evidence="3" key="3">
    <citation type="submission" date="2021-05" db="UniProtKB">
        <authorList>
            <consortium name="EnsemblPlants"/>
        </authorList>
    </citation>
    <scope>IDENTIFICATION</scope>
    <source>
        <strain evidence="3">cv. B73</strain>
    </source>
</reference>
<dbReference type="EnsemblPlants" id="Zm00001eb308100_T001">
    <property type="protein sequence ID" value="Zm00001eb308100_P001"/>
    <property type="gene ID" value="Zm00001eb308100"/>
</dbReference>
<dbReference type="PANTHER" id="PTHR33063:SF16">
    <property type="entry name" value="OS02G0241300 PROTEIN"/>
    <property type="match status" value="1"/>
</dbReference>
<organism evidence="3 4">
    <name type="scientific">Zea mays</name>
    <name type="common">Maize</name>
    <dbReference type="NCBI Taxonomy" id="4577"/>
    <lineage>
        <taxon>Eukaryota</taxon>
        <taxon>Viridiplantae</taxon>
        <taxon>Streptophyta</taxon>
        <taxon>Embryophyta</taxon>
        <taxon>Tracheophyta</taxon>
        <taxon>Spermatophyta</taxon>
        <taxon>Magnoliopsida</taxon>
        <taxon>Liliopsida</taxon>
        <taxon>Poales</taxon>
        <taxon>Poaceae</taxon>
        <taxon>PACMAD clade</taxon>
        <taxon>Panicoideae</taxon>
        <taxon>Andropogonodae</taxon>
        <taxon>Andropogoneae</taxon>
        <taxon>Tripsacinae</taxon>
        <taxon>Zea</taxon>
    </lineage>
</organism>
<dbReference type="AlphaFoldDB" id="A0A804QAS2"/>
<dbReference type="OrthoDB" id="676843at2759"/>
<accession>A0A804QAS2</accession>
<protein>
    <recommendedName>
        <fullName evidence="5">Transposase, Ptta/En/Spm, plant</fullName>
    </recommendedName>
</protein>
<feature type="compositionally biased region" description="Low complexity" evidence="2">
    <location>
        <begin position="133"/>
        <end position="151"/>
    </location>
</feature>
<dbReference type="RefSeq" id="NP_001142472.2">
    <property type="nucleotide sequence ID" value="NM_001149000.2"/>
</dbReference>
<evidence type="ECO:0000313" key="4">
    <source>
        <dbReference type="Proteomes" id="UP000007305"/>
    </source>
</evidence>
<feature type="compositionally biased region" description="Low complexity" evidence="2">
    <location>
        <begin position="180"/>
        <end position="191"/>
    </location>
</feature>
<feature type="compositionally biased region" description="Polar residues" evidence="2">
    <location>
        <begin position="121"/>
        <end position="132"/>
    </location>
</feature>
<gene>
    <name evidence="3" type="primary">LOC100274682</name>
</gene>
<dbReference type="InterPro" id="IPR004252">
    <property type="entry name" value="Probable_transposase_24"/>
</dbReference>
<proteinExistence type="predicted"/>
<sequence>MPPGRKGIRSTREPPPEITSTEYEKQRAANVMRNNQMFQRLGINQLRTMMTATRVKSKYDGPEESGSLFDGEDSEGSEPEEDSHVAQGVRSHNPTHVADKPTQQTRDSKRVVAPDVHGQQIRFTRQRSAAINQQSSLSLTTTTQAGSRATTNQESTQNLAAATQFTSSVATEQDYTAGLTTTAQPTSPTQAEVNDNNRDEELVPRQRSRGKQLESLSRGLGTKIPIQISNGKRRPEPPIQTAKFASEGGIILRQHIPIFPHWKEYKKQENEGKITDYIGKLAGQFTMDVESNAVKDACVDMLKGGQRQMRYRLKKKYFTGVPANQVRTTSPVSCITDDQWRELVQMWSSPNHKNNCVKNKLNREKVQFPQCTGSQSYVAKAYVVRQEKYKDVEPSAIDLFKEMHCSKKKGFSEVVQKAIGDMEAMVATPAEDGQLTKSATEVVSNVLPGSSKFLHNAGLLPSSKRSNTGTVSARMQELQSQLDNERREKDGLREDMDTLKAKSQASEATIANQSTEIADLKKSLAENSILLRQILSISRDQLNP</sequence>
<feature type="region of interest" description="Disordered" evidence="2">
    <location>
        <begin position="54"/>
        <end position="158"/>
    </location>
</feature>
<dbReference type="GeneID" id="100274682"/>
<evidence type="ECO:0000256" key="2">
    <source>
        <dbReference type="SAM" id="MobiDB-lite"/>
    </source>
</evidence>
<dbReference type="KEGG" id="zma:100274682"/>
<dbReference type="PANTHER" id="PTHR33063">
    <property type="entry name" value="OS02G0583500 PROTEIN"/>
    <property type="match status" value="1"/>
</dbReference>
<feature type="region of interest" description="Disordered" evidence="2">
    <location>
        <begin position="1"/>
        <end position="23"/>
    </location>
</feature>
<dbReference type="InParanoid" id="A0A804QAS2"/>
<feature type="compositionally biased region" description="Acidic residues" evidence="2">
    <location>
        <begin position="70"/>
        <end position="81"/>
    </location>
</feature>
<feature type="region of interest" description="Disordered" evidence="2">
    <location>
        <begin position="179"/>
        <end position="223"/>
    </location>
</feature>
<reference evidence="3" key="2">
    <citation type="submission" date="2019-07" db="EMBL/GenBank/DDBJ databases">
        <authorList>
            <person name="Seetharam A."/>
            <person name="Woodhouse M."/>
            <person name="Cannon E."/>
        </authorList>
    </citation>
    <scope>NUCLEOTIDE SEQUENCE [LARGE SCALE GENOMIC DNA]</scope>
    <source>
        <strain evidence="3">cv. B73</strain>
    </source>
</reference>
<dbReference type="FunCoup" id="A0A804QAS2">
    <property type="interactions" value="17"/>
</dbReference>
<feature type="compositionally biased region" description="Basic and acidic residues" evidence="2">
    <location>
        <begin position="195"/>
        <end position="204"/>
    </location>
</feature>
<evidence type="ECO:0000313" key="3">
    <source>
        <dbReference type="EnsemblPlants" id="Zm00001eb308100_P001"/>
    </source>
</evidence>
<keyword evidence="1" id="KW-0175">Coiled coil</keyword>
<dbReference type="Gramene" id="Zm00001eb308100_T001">
    <property type="protein sequence ID" value="Zm00001eb308100_P001"/>
    <property type="gene ID" value="Zm00001eb308100"/>
</dbReference>